<dbReference type="Proteomes" id="UP000735302">
    <property type="component" value="Unassembled WGS sequence"/>
</dbReference>
<dbReference type="AlphaFoldDB" id="A0AAV4CEC3"/>
<reference evidence="10 11" key="1">
    <citation type="journal article" date="2021" name="Elife">
        <title>Chloroplast acquisition without the gene transfer in kleptoplastic sea slugs, Plakobranchus ocellatus.</title>
        <authorList>
            <person name="Maeda T."/>
            <person name="Takahashi S."/>
            <person name="Yoshida T."/>
            <person name="Shimamura S."/>
            <person name="Takaki Y."/>
            <person name="Nagai Y."/>
            <person name="Toyoda A."/>
            <person name="Suzuki Y."/>
            <person name="Arimoto A."/>
            <person name="Ishii H."/>
            <person name="Satoh N."/>
            <person name="Nishiyama T."/>
            <person name="Hasebe M."/>
            <person name="Maruyama T."/>
            <person name="Minagawa J."/>
            <person name="Obokata J."/>
            <person name="Shigenobu S."/>
        </authorList>
    </citation>
    <scope>NUCLEOTIDE SEQUENCE [LARGE SCALE GENOMIC DNA]</scope>
</reference>
<dbReference type="InterPro" id="IPR001590">
    <property type="entry name" value="Peptidase_M12B"/>
</dbReference>
<keyword evidence="6" id="KW-1015">Disulfide bond</keyword>
<keyword evidence="11" id="KW-1185">Reference proteome</keyword>
<dbReference type="Gene3D" id="3.40.1620.60">
    <property type="match status" value="1"/>
</dbReference>
<evidence type="ECO:0000256" key="2">
    <source>
        <dbReference type="ARBA" id="ARBA00022723"/>
    </source>
</evidence>
<gene>
    <name evidence="10" type="ORF">PoB_005620600</name>
</gene>
<dbReference type="PANTHER" id="PTHR45702">
    <property type="entry name" value="ADAM10/ADAM17 METALLOPEPTIDASE FAMILY MEMBER"/>
    <property type="match status" value="1"/>
</dbReference>
<dbReference type="InterPro" id="IPR051489">
    <property type="entry name" value="ADAM_Metalloproteinase"/>
</dbReference>
<dbReference type="GO" id="GO:0046872">
    <property type="term" value="F:metal ion binding"/>
    <property type="evidence" value="ECO:0007669"/>
    <property type="project" value="UniProtKB-KW"/>
</dbReference>
<accession>A0AAV4CEC3</accession>
<dbReference type="Pfam" id="PF17771">
    <property type="entry name" value="ADAMTS_CR_2"/>
    <property type="match status" value="1"/>
</dbReference>
<feature type="binding site" evidence="8">
    <location>
        <position position="18"/>
    </location>
    <ligand>
        <name>Zn(2+)</name>
        <dbReference type="ChEBI" id="CHEBI:29105"/>
        <note>catalytic</note>
    </ligand>
</feature>
<keyword evidence="1" id="KW-0645">Protease</keyword>
<feature type="binding site" evidence="8">
    <location>
        <position position="8"/>
    </location>
    <ligand>
        <name>Zn(2+)</name>
        <dbReference type="ChEBI" id="CHEBI:29105"/>
        <note>catalytic</note>
    </ligand>
</feature>
<evidence type="ECO:0000259" key="9">
    <source>
        <dbReference type="PROSITE" id="PS50215"/>
    </source>
</evidence>
<feature type="non-terminal residue" evidence="10">
    <location>
        <position position="221"/>
    </location>
</feature>
<sequence>FLSLTIVHELGHTLGALHDSSTNNVCKDESAYVMAASANEGDANNKNAGLFSVCSAMFFHSALRRTNNACLKRNDFQGQKAPFRSADLGTFRRQSLAGLGSTSAVTSQDRQCQLWFSGSRLCRHVHAEVIGSWETVCSARACTAPSGSQPSNGMCVVTGPSLDFTPCGDRRWCQGGVCVASLHALPKPVDCPAGDAEGFMCDVRQCTVYDDVTRFLHCCDT</sequence>
<dbReference type="PANTHER" id="PTHR45702:SF2">
    <property type="entry name" value="KUZBANIAN, ISOFORM A"/>
    <property type="match status" value="1"/>
</dbReference>
<dbReference type="InterPro" id="IPR041645">
    <property type="entry name" value="ADAMTS_CR_2"/>
</dbReference>
<evidence type="ECO:0000313" key="10">
    <source>
        <dbReference type="EMBL" id="GFO29701.1"/>
    </source>
</evidence>
<name>A0AAV4CEC3_9GAST</name>
<keyword evidence="5 10" id="KW-0482">Metalloprotease</keyword>
<evidence type="ECO:0000256" key="4">
    <source>
        <dbReference type="ARBA" id="ARBA00022833"/>
    </source>
</evidence>
<proteinExistence type="predicted"/>
<keyword evidence="7" id="KW-0325">Glycoprotein</keyword>
<comment type="caution">
    <text evidence="8">Lacks conserved residue(s) required for the propagation of feature annotation.</text>
</comment>
<protein>
    <submittedName>
        <fullName evidence="10">A disintegrin and metalloproteinase with thrombospondin motifs 17</fullName>
    </submittedName>
</protein>
<evidence type="ECO:0000256" key="7">
    <source>
        <dbReference type="ARBA" id="ARBA00023180"/>
    </source>
</evidence>
<keyword evidence="2 8" id="KW-0479">Metal-binding</keyword>
<feature type="active site" evidence="8">
    <location>
        <position position="9"/>
    </location>
</feature>
<dbReference type="GO" id="GO:0005886">
    <property type="term" value="C:plasma membrane"/>
    <property type="evidence" value="ECO:0007669"/>
    <property type="project" value="TreeGrafter"/>
</dbReference>
<dbReference type="InterPro" id="IPR024079">
    <property type="entry name" value="MetalloPept_cat_dom_sf"/>
</dbReference>
<evidence type="ECO:0000313" key="11">
    <source>
        <dbReference type="Proteomes" id="UP000735302"/>
    </source>
</evidence>
<evidence type="ECO:0000256" key="8">
    <source>
        <dbReference type="PROSITE-ProRule" id="PRU00276"/>
    </source>
</evidence>
<dbReference type="PROSITE" id="PS50215">
    <property type="entry name" value="ADAM_MEPRO"/>
    <property type="match status" value="1"/>
</dbReference>
<feature type="non-terminal residue" evidence="10">
    <location>
        <position position="1"/>
    </location>
</feature>
<dbReference type="GO" id="GO:0004222">
    <property type="term" value="F:metalloendopeptidase activity"/>
    <property type="evidence" value="ECO:0007669"/>
    <property type="project" value="InterPro"/>
</dbReference>
<feature type="binding site" evidence="8">
    <location>
        <position position="12"/>
    </location>
    <ligand>
        <name>Zn(2+)</name>
        <dbReference type="ChEBI" id="CHEBI:29105"/>
        <note>catalytic</note>
    </ligand>
</feature>
<keyword evidence="4 8" id="KW-0862">Zinc</keyword>
<dbReference type="SUPFAM" id="SSF55486">
    <property type="entry name" value="Metalloproteases ('zincins'), catalytic domain"/>
    <property type="match status" value="1"/>
</dbReference>
<comment type="caution">
    <text evidence="10">The sequence shown here is derived from an EMBL/GenBank/DDBJ whole genome shotgun (WGS) entry which is preliminary data.</text>
</comment>
<organism evidence="10 11">
    <name type="scientific">Plakobranchus ocellatus</name>
    <dbReference type="NCBI Taxonomy" id="259542"/>
    <lineage>
        <taxon>Eukaryota</taxon>
        <taxon>Metazoa</taxon>
        <taxon>Spiralia</taxon>
        <taxon>Lophotrochozoa</taxon>
        <taxon>Mollusca</taxon>
        <taxon>Gastropoda</taxon>
        <taxon>Heterobranchia</taxon>
        <taxon>Euthyneura</taxon>
        <taxon>Panpulmonata</taxon>
        <taxon>Sacoglossa</taxon>
        <taxon>Placobranchoidea</taxon>
        <taxon>Plakobranchidae</taxon>
        <taxon>Plakobranchus</taxon>
    </lineage>
</organism>
<dbReference type="Gene3D" id="3.40.390.10">
    <property type="entry name" value="Collagenase (Catalytic Domain)"/>
    <property type="match status" value="1"/>
</dbReference>
<evidence type="ECO:0000256" key="1">
    <source>
        <dbReference type="ARBA" id="ARBA00022670"/>
    </source>
</evidence>
<feature type="domain" description="Peptidase M12B" evidence="9">
    <location>
        <begin position="1"/>
        <end position="75"/>
    </location>
</feature>
<evidence type="ECO:0000256" key="6">
    <source>
        <dbReference type="ARBA" id="ARBA00023157"/>
    </source>
</evidence>
<dbReference type="EMBL" id="BLXT01006184">
    <property type="protein sequence ID" value="GFO29701.1"/>
    <property type="molecule type" value="Genomic_DNA"/>
</dbReference>
<dbReference type="GO" id="GO:0006509">
    <property type="term" value="P:membrane protein ectodomain proteolysis"/>
    <property type="evidence" value="ECO:0007669"/>
    <property type="project" value="TreeGrafter"/>
</dbReference>
<dbReference type="Pfam" id="PF01421">
    <property type="entry name" value="Reprolysin"/>
    <property type="match status" value="1"/>
</dbReference>
<keyword evidence="3" id="KW-0378">Hydrolase</keyword>
<evidence type="ECO:0000256" key="5">
    <source>
        <dbReference type="ARBA" id="ARBA00023049"/>
    </source>
</evidence>
<evidence type="ECO:0000256" key="3">
    <source>
        <dbReference type="ARBA" id="ARBA00022801"/>
    </source>
</evidence>